<dbReference type="EMBL" id="SDEE01000635">
    <property type="protein sequence ID" value="RXW14851.1"/>
    <property type="molecule type" value="Genomic_DNA"/>
</dbReference>
<dbReference type="InterPro" id="IPR005025">
    <property type="entry name" value="FMN_Rdtase-like_dom"/>
</dbReference>
<protein>
    <recommendedName>
        <fullName evidence="3">Flavodoxin-like domain-containing protein</fullName>
    </recommendedName>
</protein>
<proteinExistence type="inferred from homology"/>
<organism evidence="4 5">
    <name type="scientific">Candolleomyces aberdarensis</name>
    <dbReference type="NCBI Taxonomy" id="2316362"/>
    <lineage>
        <taxon>Eukaryota</taxon>
        <taxon>Fungi</taxon>
        <taxon>Dikarya</taxon>
        <taxon>Basidiomycota</taxon>
        <taxon>Agaricomycotina</taxon>
        <taxon>Agaricomycetes</taxon>
        <taxon>Agaricomycetidae</taxon>
        <taxon>Agaricales</taxon>
        <taxon>Agaricineae</taxon>
        <taxon>Psathyrellaceae</taxon>
        <taxon>Candolleomyces</taxon>
    </lineage>
</organism>
<dbReference type="NCBIfam" id="NF002999">
    <property type="entry name" value="PRK03767.1"/>
    <property type="match status" value="1"/>
</dbReference>
<dbReference type="NCBIfam" id="TIGR01755">
    <property type="entry name" value="flav_wrbA"/>
    <property type="match status" value="1"/>
</dbReference>
<dbReference type="Gene3D" id="3.40.50.360">
    <property type="match status" value="1"/>
</dbReference>
<dbReference type="InterPro" id="IPR010089">
    <property type="entry name" value="Flavoprotein_WrbA-like"/>
</dbReference>
<sequence length="285" mass="29762">MCFGSKSQKNNFSDGQAAGDKTKSSSSATAAGAAKEKGSASNSIKGEPAPVVGSTTAPTPNNTTTVDDPNGVTTTTTTQEAKMSGPKVAIVIYSLYGHIAKLAEAEKAGIEKAGGKADIYQVPETLSQEILTKMHAPPKPDYPLITVDILPTYDAFLFGIPTRYGNFPAQWKALWDATGALWAGGKLAGKYAGMFTSTAGLGGGQESTFLSSLSTLTHHGIIYVPLGYSHAFELQSNITEVHGGSPWGAGTLAGADGSRQPSELELEVARRQGSAFWNIVSKVQF</sequence>
<dbReference type="PANTHER" id="PTHR30546:SF23">
    <property type="entry name" value="FLAVOPROTEIN-LIKE PROTEIN YCP4-RELATED"/>
    <property type="match status" value="1"/>
</dbReference>
<dbReference type="PANTHER" id="PTHR30546">
    <property type="entry name" value="FLAVODOXIN-RELATED PROTEIN WRBA-RELATED"/>
    <property type="match status" value="1"/>
</dbReference>
<feature type="compositionally biased region" description="Polar residues" evidence="2">
    <location>
        <begin position="1"/>
        <end position="14"/>
    </location>
</feature>
<dbReference type="GO" id="GO:0010181">
    <property type="term" value="F:FMN binding"/>
    <property type="evidence" value="ECO:0007669"/>
    <property type="project" value="InterPro"/>
</dbReference>
<dbReference type="GO" id="GO:0003955">
    <property type="term" value="F:NAD(P)H dehydrogenase (quinone) activity"/>
    <property type="evidence" value="ECO:0007669"/>
    <property type="project" value="InterPro"/>
</dbReference>
<comment type="similarity">
    <text evidence="1">Belongs to the WrbA family.</text>
</comment>
<feature type="compositionally biased region" description="Low complexity" evidence="2">
    <location>
        <begin position="24"/>
        <end position="33"/>
    </location>
</feature>
<feature type="compositionally biased region" description="Low complexity" evidence="2">
    <location>
        <begin position="55"/>
        <end position="78"/>
    </location>
</feature>
<dbReference type="SUPFAM" id="SSF52218">
    <property type="entry name" value="Flavoproteins"/>
    <property type="match status" value="1"/>
</dbReference>
<name>A0A4Q2D893_9AGAR</name>
<dbReference type="PROSITE" id="PS50902">
    <property type="entry name" value="FLAVODOXIN_LIKE"/>
    <property type="match status" value="1"/>
</dbReference>
<feature type="domain" description="Flavodoxin-like" evidence="3">
    <location>
        <begin position="88"/>
        <end position="276"/>
    </location>
</feature>
<comment type="caution">
    <text evidence="4">The sequence shown here is derived from an EMBL/GenBank/DDBJ whole genome shotgun (WGS) entry which is preliminary data.</text>
</comment>
<keyword evidence="5" id="KW-1185">Reference proteome</keyword>
<dbReference type="Pfam" id="PF03358">
    <property type="entry name" value="FMN_red"/>
    <property type="match status" value="1"/>
</dbReference>
<dbReference type="Proteomes" id="UP000290288">
    <property type="component" value="Unassembled WGS sequence"/>
</dbReference>
<dbReference type="OrthoDB" id="504689at2759"/>
<dbReference type="InterPro" id="IPR008254">
    <property type="entry name" value="Flavodoxin/NO_synth"/>
</dbReference>
<reference evidence="4 5" key="1">
    <citation type="submission" date="2019-01" db="EMBL/GenBank/DDBJ databases">
        <title>Draft genome sequence of Psathyrella aberdarensis IHI B618.</title>
        <authorList>
            <person name="Buettner E."/>
            <person name="Kellner H."/>
        </authorList>
    </citation>
    <scope>NUCLEOTIDE SEQUENCE [LARGE SCALE GENOMIC DNA]</scope>
    <source>
        <strain evidence="4 5">IHI B618</strain>
    </source>
</reference>
<evidence type="ECO:0000259" key="3">
    <source>
        <dbReference type="PROSITE" id="PS50902"/>
    </source>
</evidence>
<evidence type="ECO:0000313" key="4">
    <source>
        <dbReference type="EMBL" id="RXW14851.1"/>
    </source>
</evidence>
<dbReference type="AlphaFoldDB" id="A0A4Q2D893"/>
<feature type="region of interest" description="Disordered" evidence="2">
    <location>
        <begin position="1"/>
        <end position="80"/>
    </location>
</feature>
<evidence type="ECO:0000256" key="1">
    <source>
        <dbReference type="ARBA" id="ARBA00006961"/>
    </source>
</evidence>
<dbReference type="STRING" id="2316362.A0A4Q2D893"/>
<accession>A0A4Q2D893</accession>
<evidence type="ECO:0000256" key="2">
    <source>
        <dbReference type="SAM" id="MobiDB-lite"/>
    </source>
</evidence>
<gene>
    <name evidence="4" type="ORF">EST38_g11000</name>
</gene>
<dbReference type="InterPro" id="IPR029039">
    <property type="entry name" value="Flavoprotein-like_sf"/>
</dbReference>
<dbReference type="FunFam" id="3.40.50.360:FF:000001">
    <property type="entry name" value="NAD(P)H dehydrogenase (Quinone) FQR1-like"/>
    <property type="match status" value="1"/>
</dbReference>
<dbReference type="GO" id="GO:0016020">
    <property type="term" value="C:membrane"/>
    <property type="evidence" value="ECO:0007669"/>
    <property type="project" value="TreeGrafter"/>
</dbReference>
<evidence type="ECO:0000313" key="5">
    <source>
        <dbReference type="Proteomes" id="UP000290288"/>
    </source>
</evidence>